<keyword evidence="2" id="KW-0175">Coiled coil</keyword>
<dbReference type="Gene3D" id="2.170.16.10">
    <property type="entry name" value="Hedgehog/Intein (Hint) domain"/>
    <property type="match status" value="1"/>
</dbReference>
<evidence type="ECO:0000256" key="1">
    <source>
        <dbReference type="ARBA" id="ARBA00012274"/>
    </source>
</evidence>
<name>A0A6J5L189_9CAUD</name>
<dbReference type="GO" id="GO:0009263">
    <property type="term" value="P:deoxyribonucleotide biosynthetic process"/>
    <property type="evidence" value="ECO:0007669"/>
    <property type="project" value="InterPro"/>
</dbReference>
<reference evidence="3" key="1">
    <citation type="submission" date="2020-04" db="EMBL/GenBank/DDBJ databases">
        <authorList>
            <person name="Chiriac C."/>
            <person name="Salcher M."/>
            <person name="Ghai R."/>
            <person name="Kavagutti S V."/>
        </authorList>
    </citation>
    <scope>NUCLEOTIDE SEQUENCE</scope>
</reference>
<organism evidence="3">
    <name type="scientific">uncultured Caudovirales phage</name>
    <dbReference type="NCBI Taxonomy" id="2100421"/>
    <lineage>
        <taxon>Viruses</taxon>
        <taxon>Duplodnaviria</taxon>
        <taxon>Heunggongvirae</taxon>
        <taxon>Uroviricota</taxon>
        <taxon>Caudoviricetes</taxon>
        <taxon>Peduoviridae</taxon>
        <taxon>Maltschvirus</taxon>
        <taxon>Maltschvirus maltsch</taxon>
    </lineage>
</organism>
<dbReference type="GO" id="GO:0016539">
    <property type="term" value="P:intein-mediated protein splicing"/>
    <property type="evidence" value="ECO:0007669"/>
    <property type="project" value="InterPro"/>
</dbReference>
<dbReference type="SUPFAM" id="SSF51294">
    <property type="entry name" value="Hedgehog/intein (Hint) domain"/>
    <property type="match status" value="1"/>
</dbReference>
<dbReference type="PANTHER" id="PTHR23409">
    <property type="entry name" value="RIBONUCLEOSIDE-DIPHOSPHATE REDUCTASE SMALL CHAIN"/>
    <property type="match status" value="1"/>
</dbReference>
<dbReference type="UniPathway" id="UPA00326"/>
<dbReference type="EMBL" id="LR796208">
    <property type="protein sequence ID" value="CAB4127372.1"/>
    <property type="molecule type" value="Genomic_DNA"/>
</dbReference>
<dbReference type="InterPro" id="IPR012348">
    <property type="entry name" value="RNR-like"/>
</dbReference>
<dbReference type="Gene3D" id="1.10.620.20">
    <property type="entry name" value="Ribonucleotide Reductase, subunit A"/>
    <property type="match status" value="2"/>
</dbReference>
<dbReference type="PROSITE" id="PS50817">
    <property type="entry name" value="INTEIN_N_TER"/>
    <property type="match status" value="1"/>
</dbReference>
<dbReference type="InterPro" id="IPR006141">
    <property type="entry name" value="Intein_N"/>
</dbReference>
<dbReference type="SUPFAM" id="SSF47240">
    <property type="entry name" value="Ferritin-like"/>
    <property type="match status" value="2"/>
</dbReference>
<evidence type="ECO:0000256" key="2">
    <source>
        <dbReference type="SAM" id="Coils"/>
    </source>
</evidence>
<accession>A0A6J5L189</accession>
<evidence type="ECO:0000313" key="3">
    <source>
        <dbReference type="EMBL" id="CAB4127372.1"/>
    </source>
</evidence>
<dbReference type="InterPro" id="IPR009078">
    <property type="entry name" value="Ferritin-like_SF"/>
</dbReference>
<dbReference type="PANTHER" id="PTHR23409:SF18">
    <property type="entry name" value="RIBONUCLEOSIDE-DIPHOSPHATE REDUCTASE SUBUNIT M2"/>
    <property type="match status" value="1"/>
</dbReference>
<sequence>MARLLEKKTTYTIDYPIAIEFAKQQAEIFWLPDEIEVEKDLHDLKTNFTEAEYHGVISTLKLFTIYELSVGNDYWQNYVGKVFQRPDIQRMATTFAFMEIGVHAPFYNKINEVLGLDTDEFYNSYMDDEILKNRMGWIGKRVEKKDTTYNILKSVGIFSMIEGAILYSSFAFLKHFNNVGKNKLINVNAGINFSVNDETCLSADTEVLTDIGWKNISEISVSDKVCQYSLDTKEINFVNPYHITSTESTESYVFESDYYHQRVTPNHRMIQENSVTIAELASESDSYIISGIKTSGDDFLSDEDKLIIQLIVSGEYDVEWIYLKIPFVSSEWAKSAVDYYLFCKSSNAKVEHLTREIKMDKIEEAFNTLANIAGGVIKNDKFQPLNSDKIIKHKLKHDSEKFYCLSVPETSFLIKSNGKISITGNCHSNAGAWLFRTLLQEAVASNEITEEEIHKLKTELEETTKVILEHESIIISKIFEKGNIKGISDKQLINFVESRLDICLKNLGYHSIFKPKWNPISTWFYKDVESSVLHDFFSSQGSDYNRNWVEGNFKW</sequence>
<dbReference type="EC" id="1.17.4.1" evidence="1"/>
<feature type="coiled-coil region" evidence="2">
    <location>
        <begin position="439"/>
        <end position="466"/>
    </location>
</feature>
<dbReference type="InterPro" id="IPR000358">
    <property type="entry name" value="RNR_small_fam"/>
</dbReference>
<dbReference type="Pfam" id="PF00268">
    <property type="entry name" value="Ribonuc_red_sm"/>
    <property type="match status" value="1"/>
</dbReference>
<dbReference type="GO" id="GO:0004748">
    <property type="term" value="F:ribonucleoside-diphosphate reductase activity, thioredoxin disulfide as acceptor"/>
    <property type="evidence" value="ECO:0007669"/>
    <property type="project" value="UniProtKB-EC"/>
</dbReference>
<gene>
    <name evidence="3" type="ORF">UFOVP84_154</name>
</gene>
<protein>
    <recommendedName>
        <fullName evidence="1">ribonucleoside-diphosphate reductase</fullName>
        <ecNumber evidence="1">1.17.4.1</ecNumber>
    </recommendedName>
</protein>
<proteinExistence type="predicted"/>
<dbReference type="InterPro" id="IPR036844">
    <property type="entry name" value="Hint_dom_sf"/>
</dbReference>